<name>A0ABR9YRQ5_9PROT</name>
<comment type="caution">
    <text evidence="1">The sequence shown here is derived from an EMBL/GenBank/DDBJ whole genome shotgun (WGS) entry which is preliminary data.</text>
</comment>
<proteinExistence type="predicted"/>
<evidence type="ECO:0008006" key="3">
    <source>
        <dbReference type="Google" id="ProtNLM"/>
    </source>
</evidence>
<organism evidence="1 2">
    <name type="scientific">Gluconobacter potus</name>
    <dbReference type="NCBI Taxonomy" id="2724927"/>
    <lineage>
        <taxon>Bacteria</taxon>
        <taxon>Pseudomonadati</taxon>
        <taxon>Pseudomonadota</taxon>
        <taxon>Alphaproteobacteria</taxon>
        <taxon>Acetobacterales</taxon>
        <taxon>Acetobacteraceae</taxon>
        <taxon>Gluconobacter</taxon>
    </lineage>
</organism>
<accession>A0ABR9YRQ5</accession>
<evidence type="ECO:0000313" key="1">
    <source>
        <dbReference type="EMBL" id="MBF0884138.1"/>
    </source>
</evidence>
<reference evidence="1 2" key="2">
    <citation type="submission" date="2020-11" db="EMBL/GenBank/DDBJ databases">
        <title>Description of novel Gluconobacter species.</title>
        <authorList>
            <person name="Cleenwerck I."/>
            <person name="Cnockaert M."/>
            <person name="Borremans W."/>
            <person name="Wieme A.D."/>
            <person name="De Vuyst L."/>
            <person name="Vandamme P."/>
        </authorList>
    </citation>
    <scope>NUCLEOTIDE SEQUENCE [LARGE SCALE GENOMIC DNA]</scope>
    <source>
        <strain evidence="1 2">R-71646</strain>
    </source>
</reference>
<keyword evidence="2" id="KW-1185">Reference proteome</keyword>
<reference evidence="2" key="1">
    <citation type="submission" date="2020-04" db="EMBL/GenBank/DDBJ databases">
        <title>Description of novel Gluconacetobacter.</title>
        <authorList>
            <person name="Sombolestani A."/>
        </authorList>
    </citation>
    <scope>NUCLEOTIDE SEQUENCE [LARGE SCALE GENOMIC DNA]</scope>
    <source>
        <strain evidence="2">R-71646</strain>
    </source>
</reference>
<feature type="non-terminal residue" evidence="1">
    <location>
        <position position="1"/>
    </location>
</feature>
<gene>
    <name evidence="1" type="ORF">HKD31_15640</name>
</gene>
<evidence type="ECO:0000313" key="2">
    <source>
        <dbReference type="Proteomes" id="UP000644588"/>
    </source>
</evidence>
<protein>
    <recommendedName>
        <fullName evidence="3">Transposase</fullName>
    </recommendedName>
</protein>
<dbReference type="Proteomes" id="UP000644588">
    <property type="component" value="Unassembled WGS sequence"/>
</dbReference>
<sequence length="129" mass="14972">ICSKRRPDAIAKTVNQIAKSQKLPAKHINQRFFDPSKPKRESTCNRFENLGRRVHGSRGMFSVKSRIQRRAKVDCRIANRRLFGSATQRFRIVVQNPKRKVQFNALFETRRLPLGFYEATITTVANRGE</sequence>
<dbReference type="EMBL" id="JABCQF010000032">
    <property type="protein sequence ID" value="MBF0884138.1"/>
    <property type="molecule type" value="Genomic_DNA"/>
</dbReference>
<dbReference type="RefSeq" id="WP_194265687.1">
    <property type="nucleotide sequence ID" value="NZ_JABCQF010000032.1"/>
</dbReference>